<evidence type="ECO:0000256" key="12">
    <source>
        <dbReference type="SAM" id="MobiDB-lite"/>
    </source>
</evidence>
<organism evidence="14">
    <name type="scientific">Arundo donax</name>
    <name type="common">Giant reed</name>
    <name type="synonym">Donax arundinaceus</name>
    <dbReference type="NCBI Taxonomy" id="35708"/>
    <lineage>
        <taxon>Eukaryota</taxon>
        <taxon>Viridiplantae</taxon>
        <taxon>Streptophyta</taxon>
        <taxon>Embryophyta</taxon>
        <taxon>Tracheophyta</taxon>
        <taxon>Spermatophyta</taxon>
        <taxon>Magnoliopsida</taxon>
        <taxon>Liliopsida</taxon>
        <taxon>Poales</taxon>
        <taxon>Poaceae</taxon>
        <taxon>PACMAD clade</taxon>
        <taxon>Arundinoideae</taxon>
        <taxon>Arundineae</taxon>
        <taxon>Arundo</taxon>
    </lineage>
</organism>
<dbReference type="SUPFAM" id="SSF101941">
    <property type="entry name" value="NAC domain"/>
    <property type="match status" value="1"/>
</dbReference>
<sequence>MEMDLVCWTCPDIYKAMEMTIRCRLHQINWKEVSDLTSYQEKQMSSTVLLDQAKTKKNGHESKDDGSPQGSLDTKGMNRRTHGCSYVDNAGTQEGSTRKNDNTLSLIQTSHKHEDSCYHKVEMGGCSGAPSNRMGCTSSKKKTTVESSPAAELLRYHSTKSGNELTSFKDYVTRMKGQNNICYITGESKRAVKNSPFLEKLKKKGSEVLYMVDSIDEYALGQLKDFEGKKLVSATNEDLKLDGGEDEKKKHEVDMDELEVYYTEAELECYLMDWVRYPNKWNPIQFLDIYHYDPYELHPSSKSTSVYFFVMLQPCKHGGFNRMIGGKWQGCSFRWKNSYAIKGVKTNRILYQYYRGREKVGGVQMVQYTLLDGPPDKVLCEITFCKDIHPPCVGKRKSKQKKGLMEAQGGDKEQSMNVEKEGTSACCTEKEAQDPLELMRNSMHDNEGSKLVQEYGLLMREKEECISLLEDVNLKLTRNVSSLEHELMHLQKKFSEMTNQLHNKLVELNGNIIVFCRCRPLLEKEKAKKASMATDFKYAKDGELIVASKHSFKFDHVFKPEDNQEKVFQKAAPFAMSVLDGFNVCIFAYGPTSTGKTYTMEGIKDARGVNYKMLEELFRIIEEREGQFLYEITISVLEVYNEEIYDLFSGKRLEIKQDLKGGQCVDGLVEVHVTSSGEAWEVLQKGSKGRAVGTTKANECRSCSHCLVCVVVKGQNLINEEHTKSKLWLIDLAGSERNEKAQSENETRKEGIHINTSLLELGNVMHALASKAQHVPYRNSKLTRLLKDSLSGGSKALMFVQISPNADDVSETLISLEFASRVRGIELGHARKQIGGQEDCKNKDAQIKSMEKRIQSLEAENNTKDLKIKMLESMLHRNQLSSPSWCSPPVVSNDKGSHGRFEMNQHRQEQHKEQEKKEADLRVSLLVDHKPIGRRSTRCPRGCAEANQILHRGREMQGSWAC</sequence>
<dbReference type="GO" id="GO:0005737">
    <property type="term" value="C:cytoplasm"/>
    <property type="evidence" value="ECO:0007669"/>
    <property type="project" value="UniProtKB-SubCell"/>
</dbReference>
<evidence type="ECO:0000313" key="14">
    <source>
        <dbReference type="EMBL" id="JAD60426.1"/>
    </source>
</evidence>
<protein>
    <recommendedName>
        <fullName evidence="10">Kinesin-like protein</fullName>
    </recommendedName>
</protein>
<feature type="region of interest" description="Disordered" evidence="12">
    <location>
        <begin position="53"/>
        <end position="101"/>
    </location>
</feature>
<feature type="region of interest" description="Disordered" evidence="12">
    <location>
        <begin position="399"/>
        <end position="418"/>
    </location>
</feature>
<evidence type="ECO:0000256" key="4">
    <source>
        <dbReference type="ARBA" id="ARBA00022701"/>
    </source>
</evidence>
<comment type="similarity">
    <text evidence="2">Belongs to the heat shock protein 90 family.</text>
</comment>
<dbReference type="SMART" id="SM00129">
    <property type="entry name" value="KISc"/>
    <property type="match status" value="1"/>
</dbReference>
<dbReference type="InterPro" id="IPR027417">
    <property type="entry name" value="P-loop_NTPase"/>
</dbReference>
<dbReference type="PROSITE" id="PS50067">
    <property type="entry name" value="KINESIN_MOTOR_2"/>
    <property type="match status" value="1"/>
</dbReference>
<evidence type="ECO:0000259" key="13">
    <source>
        <dbReference type="PROSITE" id="PS50067"/>
    </source>
</evidence>
<dbReference type="InterPro" id="IPR036961">
    <property type="entry name" value="Kinesin_motor_dom_sf"/>
</dbReference>
<dbReference type="InterPro" id="IPR001404">
    <property type="entry name" value="Hsp90_fam"/>
</dbReference>
<keyword evidence="7 9" id="KW-0505">Motor protein</keyword>
<evidence type="ECO:0000256" key="5">
    <source>
        <dbReference type="ARBA" id="ARBA00022741"/>
    </source>
</evidence>
<dbReference type="PANTHER" id="PTHR47972:SF23">
    <property type="entry name" value="KINESIN MOTOR DOMAIN-CONTAINING PROTEIN"/>
    <property type="match status" value="1"/>
</dbReference>
<keyword evidence="8" id="KW-0143">Chaperone</keyword>
<feature type="coiled-coil region" evidence="11">
    <location>
        <begin position="466"/>
        <end position="500"/>
    </location>
</feature>
<reference evidence="14" key="1">
    <citation type="submission" date="2014-09" db="EMBL/GenBank/DDBJ databases">
        <authorList>
            <person name="Magalhaes I.L.F."/>
            <person name="Oliveira U."/>
            <person name="Santos F.R."/>
            <person name="Vidigal T.H.D.A."/>
            <person name="Brescovit A.D."/>
            <person name="Santos A.J."/>
        </authorList>
    </citation>
    <scope>NUCLEOTIDE SEQUENCE</scope>
    <source>
        <tissue evidence="14">Shoot tissue taken approximately 20 cm above the soil surface</tissue>
    </source>
</reference>
<keyword evidence="11" id="KW-0175">Coiled coil</keyword>
<evidence type="ECO:0000256" key="7">
    <source>
        <dbReference type="ARBA" id="ARBA00023175"/>
    </source>
</evidence>
<keyword evidence="4 10" id="KW-0493">Microtubule</keyword>
<dbReference type="Pfam" id="PF00225">
    <property type="entry name" value="Kinesin"/>
    <property type="match status" value="1"/>
</dbReference>
<dbReference type="AlphaFoldDB" id="A0A0A9BAR4"/>
<dbReference type="GO" id="GO:0008017">
    <property type="term" value="F:microtubule binding"/>
    <property type="evidence" value="ECO:0007669"/>
    <property type="project" value="InterPro"/>
</dbReference>
<accession>A0A0A9BAR4</accession>
<keyword evidence="3" id="KW-0963">Cytoplasm</keyword>
<evidence type="ECO:0000256" key="2">
    <source>
        <dbReference type="ARBA" id="ARBA00008239"/>
    </source>
</evidence>
<dbReference type="FunFam" id="3.40.50.11260:FF:000001">
    <property type="entry name" value="Heat shock protein 90 alpha"/>
    <property type="match status" value="1"/>
</dbReference>
<comment type="subcellular location">
    <subcellularLocation>
        <location evidence="1">Cytoplasm</location>
    </subcellularLocation>
</comment>
<dbReference type="GO" id="GO:0005874">
    <property type="term" value="C:microtubule"/>
    <property type="evidence" value="ECO:0007669"/>
    <property type="project" value="UniProtKB-KW"/>
</dbReference>
<dbReference type="InterPro" id="IPR020568">
    <property type="entry name" value="Ribosomal_Su5_D2-typ_SF"/>
</dbReference>
<dbReference type="GO" id="GO:0003777">
    <property type="term" value="F:microtubule motor activity"/>
    <property type="evidence" value="ECO:0007669"/>
    <property type="project" value="InterPro"/>
</dbReference>
<dbReference type="InterPro" id="IPR001752">
    <property type="entry name" value="Kinesin_motor_dom"/>
</dbReference>
<feature type="binding site" evidence="9">
    <location>
        <begin position="590"/>
        <end position="597"/>
    </location>
    <ligand>
        <name>ATP</name>
        <dbReference type="ChEBI" id="CHEBI:30616"/>
    </ligand>
</feature>
<keyword evidence="6 9" id="KW-0067">ATP-binding</keyword>
<comment type="similarity">
    <text evidence="9 10">Belongs to the TRAFAC class myosin-kinesin ATPase superfamily. Kinesin family.</text>
</comment>
<evidence type="ECO:0000256" key="10">
    <source>
        <dbReference type="RuleBase" id="RU000394"/>
    </source>
</evidence>
<dbReference type="PANTHER" id="PTHR47972">
    <property type="entry name" value="KINESIN-LIKE PROTEIN KLP-3"/>
    <property type="match status" value="1"/>
</dbReference>
<dbReference type="Pfam" id="PF00183">
    <property type="entry name" value="HSP90"/>
    <property type="match status" value="1"/>
</dbReference>
<dbReference type="Gene3D" id="3.40.50.11260">
    <property type="match status" value="1"/>
</dbReference>
<name>A0A0A9BAR4_ARUDO</name>
<dbReference type="GO" id="GO:0005524">
    <property type="term" value="F:ATP binding"/>
    <property type="evidence" value="ECO:0007669"/>
    <property type="project" value="UniProtKB-UniRule"/>
</dbReference>
<dbReference type="InterPro" id="IPR036093">
    <property type="entry name" value="NAC_dom_sf"/>
</dbReference>
<feature type="domain" description="Kinesin motor" evidence="13">
    <location>
        <begin position="511"/>
        <end position="825"/>
    </location>
</feature>
<proteinExistence type="inferred from homology"/>
<evidence type="ECO:0000256" key="6">
    <source>
        <dbReference type="ARBA" id="ARBA00022840"/>
    </source>
</evidence>
<feature type="coiled-coil region" evidence="11">
    <location>
        <begin position="840"/>
        <end position="874"/>
    </location>
</feature>
<evidence type="ECO:0000256" key="11">
    <source>
        <dbReference type="SAM" id="Coils"/>
    </source>
</evidence>
<evidence type="ECO:0000256" key="9">
    <source>
        <dbReference type="PROSITE-ProRule" id="PRU00283"/>
    </source>
</evidence>
<dbReference type="InterPro" id="IPR027640">
    <property type="entry name" value="Kinesin-like_fam"/>
</dbReference>
<dbReference type="PRINTS" id="PR00380">
    <property type="entry name" value="KINESINHEAVY"/>
</dbReference>
<dbReference type="SUPFAM" id="SSF52540">
    <property type="entry name" value="P-loop containing nucleoside triphosphate hydrolases"/>
    <property type="match status" value="1"/>
</dbReference>
<dbReference type="Gene3D" id="3.40.850.10">
    <property type="entry name" value="Kinesin motor domain"/>
    <property type="match status" value="1"/>
</dbReference>
<dbReference type="PROSITE" id="PS00411">
    <property type="entry name" value="KINESIN_MOTOR_1"/>
    <property type="match status" value="1"/>
</dbReference>
<dbReference type="GO" id="GO:0140662">
    <property type="term" value="F:ATP-dependent protein folding chaperone"/>
    <property type="evidence" value="ECO:0007669"/>
    <property type="project" value="InterPro"/>
</dbReference>
<evidence type="ECO:0000256" key="1">
    <source>
        <dbReference type="ARBA" id="ARBA00004496"/>
    </source>
</evidence>
<dbReference type="GO" id="GO:0007018">
    <property type="term" value="P:microtubule-based movement"/>
    <property type="evidence" value="ECO:0007669"/>
    <property type="project" value="InterPro"/>
</dbReference>
<evidence type="ECO:0000256" key="8">
    <source>
        <dbReference type="ARBA" id="ARBA00023186"/>
    </source>
</evidence>
<dbReference type="GO" id="GO:0016887">
    <property type="term" value="F:ATP hydrolysis activity"/>
    <property type="evidence" value="ECO:0007669"/>
    <property type="project" value="InterPro"/>
</dbReference>
<reference evidence="14" key="2">
    <citation type="journal article" date="2015" name="Data Brief">
        <title>Shoot transcriptome of the giant reed, Arundo donax.</title>
        <authorList>
            <person name="Barrero R.A."/>
            <person name="Guerrero F.D."/>
            <person name="Moolhuijzen P."/>
            <person name="Goolsby J.A."/>
            <person name="Tidwell J."/>
            <person name="Bellgard S.E."/>
            <person name="Bellgard M.I."/>
        </authorList>
    </citation>
    <scope>NUCLEOTIDE SEQUENCE</scope>
    <source>
        <tissue evidence="14">Shoot tissue taken approximately 20 cm above the soil surface</tissue>
    </source>
</reference>
<dbReference type="GO" id="GO:0003677">
    <property type="term" value="F:DNA binding"/>
    <property type="evidence" value="ECO:0007669"/>
    <property type="project" value="InterPro"/>
</dbReference>
<dbReference type="GO" id="GO:0006355">
    <property type="term" value="P:regulation of DNA-templated transcription"/>
    <property type="evidence" value="ECO:0007669"/>
    <property type="project" value="InterPro"/>
</dbReference>
<keyword evidence="5 9" id="KW-0547">Nucleotide-binding</keyword>
<evidence type="ECO:0000256" key="3">
    <source>
        <dbReference type="ARBA" id="ARBA00022490"/>
    </source>
</evidence>
<dbReference type="GO" id="GO:0051082">
    <property type="term" value="F:unfolded protein binding"/>
    <property type="evidence" value="ECO:0007669"/>
    <property type="project" value="InterPro"/>
</dbReference>
<dbReference type="InterPro" id="IPR019821">
    <property type="entry name" value="Kinesin_motor_CS"/>
</dbReference>
<dbReference type="EMBL" id="GBRH01237469">
    <property type="protein sequence ID" value="JAD60426.1"/>
    <property type="molecule type" value="Transcribed_RNA"/>
</dbReference>
<feature type="compositionally biased region" description="Basic and acidic residues" evidence="12">
    <location>
        <begin position="409"/>
        <end position="418"/>
    </location>
</feature>
<dbReference type="SUPFAM" id="SSF54211">
    <property type="entry name" value="Ribosomal protein S5 domain 2-like"/>
    <property type="match status" value="1"/>
</dbReference>